<feature type="transmembrane region" description="Helical" evidence="1">
    <location>
        <begin position="6"/>
        <end position="33"/>
    </location>
</feature>
<evidence type="ECO:0000256" key="1">
    <source>
        <dbReference type="SAM" id="Phobius"/>
    </source>
</evidence>
<keyword evidence="3" id="KW-1185">Reference proteome</keyword>
<dbReference type="RefSeq" id="WP_113942610.1">
    <property type="nucleotide sequence ID" value="NZ_JBHEEG010000003.1"/>
</dbReference>
<proteinExistence type="predicted"/>
<name>A0A366EB62_9HYPH</name>
<keyword evidence="1" id="KW-0812">Transmembrane</keyword>
<keyword evidence="1" id="KW-1133">Transmembrane helix</keyword>
<protein>
    <submittedName>
        <fullName evidence="2">Uncharacterized protein</fullName>
    </submittedName>
</protein>
<dbReference type="EMBL" id="QNRH01000001">
    <property type="protein sequence ID" value="RBO98668.1"/>
    <property type="molecule type" value="Genomic_DNA"/>
</dbReference>
<organism evidence="2 3">
    <name type="scientific">Pseudochrobactrum asaccharolyticum</name>
    <dbReference type="NCBI Taxonomy" id="354351"/>
    <lineage>
        <taxon>Bacteria</taxon>
        <taxon>Pseudomonadati</taxon>
        <taxon>Pseudomonadota</taxon>
        <taxon>Alphaproteobacteria</taxon>
        <taxon>Hyphomicrobiales</taxon>
        <taxon>Brucellaceae</taxon>
        <taxon>Pseudochrobactrum</taxon>
    </lineage>
</organism>
<evidence type="ECO:0000313" key="3">
    <source>
        <dbReference type="Proteomes" id="UP000252893"/>
    </source>
</evidence>
<gene>
    <name evidence="2" type="ORF">DFR47_101268</name>
</gene>
<dbReference type="AlphaFoldDB" id="A0A366EB62"/>
<comment type="caution">
    <text evidence="2">The sequence shown here is derived from an EMBL/GenBank/DDBJ whole genome shotgun (WGS) entry which is preliminary data.</text>
</comment>
<reference evidence="2 3" key="1">
    <citation type="submission" date="2018-06" db="EMBL/GenBank/DDBJ databases">
        <title>Genomic Encyclopedia of Type Strains, Phase IV (KMG-IV): sequencing the most valuable type-strain genomes for metagenomic binning, comparative biology and taxonomic classification.</title>
        <authorList>
            <person name="Goeker M."/>
        </authorList>
    </citation>
    <scope>NUCLEOTIDE SEQUENCE [LARGE SCALE GENOMIC DNA]</scope>
    <source>
        <strain evidence="2 3">DSM 25619</strain>
    </source>
</reference>
<accession>A0A366EB62</accession>
<sequence>MTNTNLTLFICDLLSAAGSVTVLIGLLIVLLSTSLESSNGQGSGKNYIVKASKHFRTGLVLAILGFLLLSMSSSFELMIY</sequence>
<feature type="transmembrane region" description="Helical" evidence="1">
    <location>
        <begin position="54"/>
        <end position="75"/>
    </location>
</feature>
<keyword evidence="1" id="KW-0472">Membrane</keyword>
<evidence type="ECO:0000313" key="2">
    <source>
        <dbReference type="EMBL" id="RBO98668.1"/>
    </source>
</evidence>
<dbReference type="Proteomes" id="UP000252893">
    <property type="component" value="Unassembled WGS sequence"/>
</dbReference>